<evidence type="ECO:0000256" key="1">
    <source>
        <dbReference type="SAM" id="MobiDB-lite"/>
    </source>
</evidence>
<proteinExistence type="predicted"/>
<dbReference type="Proteomes" id="UP001258945">
    <property type="component" value="Unassembled WGS sequence"/>
</dbReference>
<gene>
    <name evidence="2" type="ORF">RQ831_03880</name>
</gene>
<reference evidence="2 3" key="1">
    <citation type="journal article" date="2019" name="Microb. Pathog.">
        <title>Comparison of VITEK 2, MALDI-TOF MS, 16S rRNA gene sequencing, and whole-genome sequencing for identification of Roseomonas mucosa.</title>
        <authorList>
            <person name="Rudolph W.W."/>
            <person name="Gunzer F."/>
            <person name="Trauth M."/>
            <person name="Bunk B."/>
            <person name="Bigge R."/>
            <person name="Schrottner P."/>
        </authorList>
    </citation>
    <scope>NUCLEOTIDE SEQUENCE [LARGE SCALE GENOMIC DNA]</scope>
    <source>
        <strain evidence="2 3">DSM 103800</strain>
    </source>
</reference>
<evidence type="ECO:0000313" key="3">
    <source>
        <dbReference type="Proteomes" id="UP001258945"/>
    </source>
</evidence>
<dbReference type="EMBL" id="JAVVDO010000004">
    <property type="protein sequence ID" value="MDT8330180.1"/>
    <property type="molecule type" value="Genomic_DNA"/>
</dbReference>
<evidence type="ECO:0000313" key="2">
    <source>
        <dbReference type="EMBL" id="MDT8330180.1"/>
    </source>
</evidence>
<accession>A0ABU3MBM6</accession>
<protein>
    <submittedName>
        <fullName evidence="2">Uncharacterized protein</fullName>
    </submittedName>
</protein>
<dbReference type="RefSeq" id="WP_314280362.1">
    <property type="nucleotide sequence ID" value="NZ_JAVVDO010000004.1"/>
</dbReference>
<comment type="caution">
    <text evidence="2">The sequence shown here is derived from an EMBL/GenBank/DDBJ whole genome shotgun (WGS) entry which is preliminary data.</text>
</comment>
<name>A0ABU3MBM6_9PROT</name>
<feature type="region of interest" description="Disordered" evidence="1">
    <location>
        <begin position="1"/>
        <end position="33"/>
    </location>
</feature>
<keyword evidence="3" id="KW-1185">Reference proteome</keyword>
<organism evidence="2 3">
    <name type="scientific">Roseomonas gilardii</name>
    <dbReference type="NCBI Taxonomy" id="257708"/>
    <lineage>
        <taxon>Bacteria</taxon>
        <taxon>Pseudomonadati</taxon>
        <taxon>Pseudomonadota</taxon>
        <taxon>Alphaproteobacteria</taxon>
        <taxon>Acetobacterales</taxon>
        <taxon>Roseomonadaceae</taxon>
        <taxon>Roseomonas</taxon>
    </lineage>
</organism>
<sequence length="273" mass="29711">MSAAQELEGAVQGSDLPSARLAAPTAGETAGGKVERWDPLPYLEAAERALHVAKTAPQLIQLLADLDKLNDPDPTRANWPDDILEEQGKKVDLWDRCVDRWNAAEKEVLERLGKVVPASLSEARQVYEVMAERIEADATYWGQSHELIWAAMQAAVLHMSGSAKAADDASMIDRCASYPAAKRAMEADPDQSDDQPSWKNYNRALDAIYDFRPRSVAGLVAKAQAAVFEATKPDGSMSPENGAAADWAWDLVHDILEIFGTDDGVRRAGGNVL</sequence>